<accession>A0ABT2IMH1</accession>
<comment type="similarity">
    <text evidence="3">Belongs to the PTPS family. QueD subfamily.</text>
</comment>
<comment type="caution">
    <text evidence="11">The sequence shown here is derived from an EMBL/GenBank/DDBJ whole genome shotgun (WGS) entry which is preliminary data.</text>
</comment>
<evidence type="ECO:0000256" key="4">
    <source>
        <dbReference type="ARBA" id="ARBA00012982"/>
    </source>
</evidence>
<dbReference type="InterPro" id="IPR038418">
    <property type="entry name" value="6-PTP_synth/QueD_sf"/>
</dbReference>
<evidence type="ECO:0000256" key="8">
    <source>
        <dbReference type="ARBA" id="ARBA00023239"/>
    </source>
</evidence>
<protein>
    <recommendedName>
        <fullName evidence="5">6-carboxy-5,6,7,8-tetrahydropterin synthase</fullName>
        <ecNumber evidence="4">4.1.2.50</ecNumber>
    </recommendedName>
    <alternativeName>
        <fullName evidence="9">Queuosine biosynthesis protein QueD</fullName>
    </alternativeName>
</protein>
<dbReference type="Pfam" id="PF01242">
    <property type="entry name" value="PTPS"/>
    <property type="match status" value="1"/>
</dbReference>
<dbReference type="SUPFAM" id="SSF55620">
    <property type="entry name" value="Tetrahydrobiopterin biosynthesis enzymes-like"/>
    <property type="match status" value="1"/>
</dbReference>
<evidence type="ECO:0000256" key="1">
    <source>
        <dbReference type="ARBA" id="ARBA00001947"/>
    </source>
</evidence>
<evidence type="ECO:0000256" key="2">
    <source>
        <dbReference type="ARBA" id="ARBA00005061"/>
    </source>
</evidence>
<comment type="cofactor">
    <cofactor evidence="1">
        <name>Zn(2+)</name>
        <dbReference type="ChEBI" id="CHEBI:29105"/>
    </cofactor>
</comment>
<dbReference type="EC" id="4.1.2.50" evidence="4"/>
<evidence type="ECO:0000313" key="12">
    <source>
        <dbReference type="Proteomes" id="UP001142057"/>
    </source>
</evidence>
<name>A0ABT2IMH1_9FLAO</name>
<dbReference type="RefSeq" id="WP_259831261.1">
    <property type="nucleotide sequence ID" value="NZ_JANZQH010000011.1"/>
</dbReference>
<dbReference type="PANTHER" id="PTHR12589:SF7">
    <property type="entry name" value="6-PYRUVOYL TETRAHYDROBIOPTERIN SYNTHASE"/>
    <property type="match status" value="1"/>
</dbReference>
<evidence type="ECO:0000256" key="7">
    <source>
        <dbReference type="ARBA" id="ARBA00022833"/>
    </source>
</evidence>
<keyword evidence="12" id="KW-1185">Reference proteome</keyword>
<organism evidence="11 12">
    <name type="scientific">Chryseobacterium pyrolae</name>
    <dbReference type="NCBI Taxonomy" id="2987481"/>
    <lineage>
        <taxon>Bacteria</taxon>
        <taxon>Pseudomonadati</taxon>
        <taxon>Bacteroidota</taxon>
        <taxon>Flavobacteriia</taxon>
        <taxon>Flavobacteriales</taxon>
        <taxon>Weeksellaceae</taxon>
        <taxon>Chryseobacterium group</taxon>
        <taxon>Chryseobacterium</taxon>
    </lineage>
</organism>
<dbReference type="Proteomes" id="UP001142057">
    <property type="component" value="Unassembled WGS sequence"/>
</dbReference>
<evidence type="ECO:0000256" key="9">
    <source>
        <dbReference type="ARBA" id="ARBA00031449"/>
    </source>
</evidence>
<sequence length="137" mass="16065">MKVKVSRRATFNAAHRLHNNSWTETKNKEIFGKCNNPYFHGHNYTLFTSVIGEVCKETGFVIDLGYLSSLINELIIDYLDHKNLNLEIIEFQDLNPTLENMLIVIYNRLRNKIDKKYYLEVKLFETENNFAEISDSA</sequence>
<comment type="catalytic activity">
    <reaction evidence="10">
        <text>7,8-dihydroneopterin 3'-triphosphate + H2O = 6-carboxy-5,6,7,8-tetrahydropterin + triphosphate + acetaldehyde + 2 H(+)</text>
        <dbReference type="Rhea" id="RHEA:27966"/>
        <dbReference type="ChEBI" id="CHEBI:15343"/>
        <dbReference type="ChEBI" id="CHEBI:15377"/>
        <dbReference type="ChEBI" id="CHEBI:15378"/>
        <dbReference type="ChEBI" id="CHEBI:18036"/>
        <dbReference type="ChEBI" id="CHEBI:58462"/>
        <dbReference type="ChEBI" id="CHEBI:61032"/>
        <dbReference type="EC" id="4.1.2.50"/>
    </reaction>
</comment>
<dbReference type="Gene3D" id="3.30.479.10">
    <property type="entry name" value="6-pyruvoyl tetrahydropterin synthase/QueD"/>
    <property type="match status" value="1"/>
</dbReference>
<proteinExistence type="inferred from homology"/>
<dbReference type="InterPro" id="IPR007115">
    <property type="entry name" value="6-PTP_synth/QueD"/>
</dbReference>
<evidence type="ECO:0000256" key="10">
    <source>
        <dbReference type="ARBA" id="ARBA00048807"/>
    </source>
</evidence>
<comment type="pathway">
    <text evidence="2">Purine metabolism; 7-cyano-7-deazaguanine biosynthesis.</text>
</comment>
<keyword evidence="8" id="KW-0456">Lyase</keyword>
<keyword evidence="7" id="KW-0862">Zinc</keyword>
<evidence type="ECO:0000256" key="6">
    <source>
        <dbReference type="ARBA" id="ARBA00022723"/>
    </source>
</evidence>
<evidence type="ECO:0000256" key="5">
    <source>
        <dbReference type="ARBA" id="ARBA00018141"/>
    </source>
</evidence>
<evidence type="ECO:0000256" key="3">
    <source>
        <dbReference type="ARBA" id="ARBA00008900"/>
    </source>
</evidence>
<evidence type="ECO:0000313" key="11">
    <source>
        <dbReference type="EMBL" id="MCT2409697.1"/>
    </source>
</evidence>
<keyword evidence="6" id="KW-0479">Metal-binding</keyword>
<reference evidence="11" key="1">
    <citation type="submission" date="2022-08" db="EMBL/GenBank/DDBJ databases">
        <title>Chryseobacterium antibioticum,isolated from the rhizosphere soil of Pyrola in Tibet.</title>
        <authorList>
            <person name="Kan Y."/>
        </authorList>
    </citation>
    <scope>NUCLEOTIDE SEQUENCE</scope>
    <source>
        <strain evidence="11">Pc2-12</strain>
    </source>
</reference>
<gene>
    <name evidence="11" type="ORF">NZD88_19260</name>
</gene>
<dbReference type="EMBL" id="JANZQH010000011">
    <property type="protein sequence ID" value="MCT2409697.1"/>
    <property type="molecule type" value="Genomic_DNA"/>
</dbReference>
<dbReference type="PANTHER" id="PTHR12589">
    <property type="entry name" value="PYRUVOYL TETRAHYDROBIOPTERIN SYNTHASE"/>
    <property type="match status" value="1"/>
</dbReference>